<feature type="domain" description="DUF1835" evidence="1">
    <location>
        <begin position="6"/>
        <end position="106"/>
    </location>
</feature>
<dbReference type="RefSeq" id="WP_232178994.1">
    <property type="nucleotide sequence ID" value="NZ_JAJPWV010000006.1"/>
</dbReference>
<dbReference type="Pfam" id="PF08874">
    <property type="entry name" value="DUF1835"/>
    <property type="match status" value="1"/>
</dbReference>
<accession>A0ABS8U8B4</accession>
<evidence type="ECO:0000259" key="1">
    <source>
        <dbReference type="Pfam" id="PF08874"/>
    </source>
</evidence>
<evidence type="ECO:0000313" key="3">
    <source>
        <dbReference type="Proteomes" id="UP001199919"/>
    </source>
</evidence>
<dbReference type="InterPro" id="IPR014973">
    <property type="entry name" value="DUF1835"/>
</dbReference>
<organism evidence="2 3">
    <name type="scientific">Mucilaginibacter roseus</name>
    <dbReference type="NCBI Taxonomy" id="1528868"/>
    <lineage>
        <taxon>Bacteria</taxon>
        <taxon>Pseudomonadati</taxon>
        <taxon>Bacteroidota</taxon>
        <taxon>Sphingobacteriia</taxon>
        <taxon>Sphingobacteriales</taxon>
        <taxon>Sphingobacteriaceae</taxon>
        <taxon>Mucilaginibacter</taxon>
    </lineage>
</organism>
<protein>
    <recommendedName>
        <fullName evidence="1">DUF1835 domain-containing protein</fullName>
    </recommendedName>
</protein>
<keyword evidence="3" id="KW-1185">Reference proteome</keyword>
<dbReference type="EMBL" id="JAJPWV010000006">
    <property type="protein sequence ID" value="MCD8742440.1"/>
    <property type="molecule type" value="Genomic_DNA"/>
</dbReference>
<gene>
    <name evidence="2" type="ORF">LT679_17655</name>
</gene>
<evidence type="ECO:0000313" key="2">
    <source>
        <dbReference type="EMBL" id="MCD8742440.1"/>
    </source>
</evidence>
<dbReference type="Proteomes" id="UP001199919">
    <property type="component" value="Unassembled WGS sequence"/>
</dbReference>
<name>A0ABS8U8B4_9SPHI</name>
<proteinExistence type="predicted"/>
<comment type="caution">
    <text evidence="2">The sequence shown here is derived from an EMBL/GenBank/DDBJ whole genome shotgun (WGS) entry which is preliminary data.</text>
</comment>
<reference evidence="2 3" key="1">
    <citation type="submission" date="2021-12" db="EMBL/GenBank/DDBJ databases">
        <title>Mucilaginibacter roseus genome.</title>
        <authorList>
            <person name="Ferreira J.R."/>
            <person name="Newman J.D."/>
        </authorList>
    </citation>
    <scope>NUCLEOTIDE SEQUENCE [LARGE SCALE GENOMIC DNA]</scope>
    <source>
        <strain evidence="2 3">LMG 28454</strain>
    </source>
</reference>
<sequence>MEKQLHILNGDAMLHGFNGTGLDGDVLVWREILSEGPVIEDISSARFWELRSAWIYTQFNAPSEEYQTKIIDEVAKLSFPYAEITLWFEYDLHCQVNLLGILNLLRLHADLNEQNIYLVCPSEYPGKPDFKGLGELNGTELDYLYDNTRLQLTEYDMTLAAEAWTAYCTSDAPKIEVFIENTPFWANMSLLKPAFEAHLKRLQTNEQGLNYIEQQLLRIYNSGITDNAGIYKAFWANNDIYGMGDSAIDLYLKNLQHKGLISFNC</sequence>